<feature type="domain" description="Big-1" evidence="2">
    <location>
        <begin position="813"/>
        <end position="904"/>
    </location>
</feature>
<dbReference type="Gene3D" id="2.40.160.160">
    <property type="entry name" value="Inverse autotransporter, beta-domain"/>
    <property type="match status" value="1"/>
</dbReference>
<reference evidence="4" key="1">
    <citation type="submission" date="2017-12" db="EMBL/GenBank/DDBJ databases">
        <title>The genome sequence of Pantoea sp. 596.</title>
        <authorList>
            <person name="Gao J."/>
            <person name="Mao X."/>
            <person name="Sun J."/>
        </authorList>
    </citation>
    <scope>NUCLEOTIDE SEQUENCE [LARGE SCALE GENOMIC DNA]</scope>
    <source>
        <strain evidence="4">596</strain>
    </source>
</reference>
<feature type="domain" description="Big-1" evidence="2">
    <location>
        <begin position="1015"/>
        <end position="1106"/>
    </location>
</feature>
<dbReference type="Gene3D" id="2.60.40.10">
    <property type="entry name" value="Immunoglobulins"/>
    <property type="match status" value="8"/>
</dbReference>
<dbReference type="PRINTS" id="PR01369">
    <property type="entry name" value="INTIMIN"/>
</dbReference>
<dbReference type="InterPro" id="IPR038177">
    <property type="entry name" value="IAT_beta_sf"/>
</dbReference>
<name>A0ABX4STL6_9GAMM</name>
<comment type="caution">
    <text evidence="3">The sequence shown here is derived from an EMBL/GenBank/DDBJ whole genome shotgun (WGS) entry which is preliminary data.</text>
</comment>
<gene>
    <name evidence="3" type="ORF">PZBJ_02575</name>
</gene>
<dbReference type="Proteomes" id="UP000234296">
    <property type="component" value="Unassembled WGS sequence"/>
</dbReference>
<organism evidence="3 4">
    <name type="scientific">Pantoea endophytica</name>
    <dbReference type="NCBI Taxonomy" id="92488"/>
    <lineage>
        <taxon>Bacteria</taxon>
        <taxon>Pseudomonadati</taxon>
        <taxon>Pseudomonadota</taxon>
        <taxon>Gammaproteobacteria</taxon>
        <taxon>Enterobacterales</taxon>
        <taxon>Erwiniaceae</taxon>
        <taxon>Pantoea</taxon>
    </lineage>
</organism>
<dbReference type="InterPro" id="IPR003535">
    <property type="entry name" value="Intimin/invasin_bac"/>
</dbReference>
<dbReference type="PROSITE" id="PS51127">
    <property type="entry name" value="BIG1"/>
    <property type="match status" value="7"/>
</dbReference>
<evidence type="ECO:0000256" key="1">
    <source>
        <dbReference type="ARBA" id="ARBA00010116"/>
    </source>
</evidence>
<evidence type="ECO:0000313" key="4">
    <source>
        <dbReference type="Proteomes" id="UP000234296"/>
    </source>
</evidence>
<comment type="similarity">
    <text evidence="1">Belongs to the intimin/invasin family.</text>
</comment>
<feature type="domain" description="Big-1" evidence="2">
    <location>
        <begin position="608"/>
        <end position="702"/>
    </location>
</feature>
<dbReference type="RefSeq" id="WP_101761048.1">
    <property type="nucleotide sequence ID" value="NZ_PJRT01000005.1"/>
</dbReference>
<dbReference type="InterPro" id="IPR015217">
    <property type="entry name" value="Invasin_dom_3"/>
</dbReference>
<dbReference type="SUPFAM" id="SSF49373">
    <property type="entry name" value="Invasin/intimin cell-adhesion fragments"/>
    <property type="match status" value="8"/>
</dbReference>
<dbReference type="PANTHER" id="PTHR39576:SF2">
    <property type="entry name" value="ATTACHING AND EFFACING PROTEIN HOMOLOG-RELATED"/>
    <property type="match status" value="1"/>
</dbReference>
<proteinExistence type="inferred from homology"/>
<accession>A0ABX4STL6</accession>
<evidence type="ECO:0000259" key="2">
    <source>
        <dbReference type="PROSITE" id="PS51127"/>
    </source>
</evidence>
<dbReference type="InterPro" id="IPR051715">
    <property type="entry name" value="Intimin-Invasin_domain"/>
</dbReference>
<sequence length="1412" mass="146079">MSNNRSLFNALRRIDPRRGLALSNPIFINLTVSIFCQSRLTYLWNILVKTTSQNSTACPTWARHMIYLQIAVQAGMALTPFYAVTVNAASKQPAEEHMLSGTAQHASVFGQAVQSGSLNGYAVQQTSGMASQELQQWLNNFGTARVEFGTDSHFKPRSGAVDLLLPLYKSPERLLFTQNGVRNVNGQITGNFGLGQRHFTDDWMIGYNAFYDQNFSRDHKRLGSGVEAWRDYLKLSGNGYYRLSDWRNSGDVEDYDARPANGFDLRAEAWLPAYAAIGGRLMYEKYYGNEVALFGKDKRQKNPDAITAGLSYTPVPLLSFTADHKRGGSQNDTRFGLQLTYQLGQSLASHFDTSAVNMKRTLAGSGMDLVERNNNIVLEYRKQQLIDLVLPKEISGQSGKTVPVNYQLTSKYALAKIVWNDASIVAAGGKMQDLGGGKYQLMLPKYSAGAINSWPLSGVAYDARNNASKVAATMVTVTRPQVSAEKSVVAASPETILADGTTTSIVSFTLNDETGTPVTGMAADIAVTLKEEQANTPLLKAKAKSKAVTAKSASISDVTEQANGVYTVTLTSGTRPMLAVLTATLGEIALHSVAVNQISDAASAQVKEGDLKLIADNAVANASAINSAQARVTDATGNPVAGVAVTFALSGSAQVAPGSSLAAVSDQNGYVTVQFISKVAETVSVTANTANNGSAKVNATFIADKNTATLAENDLTVDRISAVADGSDKVTFIAVIKDANGNLVSDVRVDWSANGGSLSGSSSVSGTDGKATITLSSTAAQMVQTSATPEGRASVSAPVVSFGADAASGGIGQNDLTVNKASATANGTDGIIYTAMVKDANGNPLAGQTVNWLTSVGNLNAASSITDANGQATIILTSLQAAAAQVTASLTGKPAVNAPQVSFIADAASAQIGSGDLTVDKSSIVGNNADAATFTAIVKDANGNPLAGQNVSWSTDRGSLNAASSTTNASGAATIRLTGTTAGIAQVKAQVNGNAAVNAPQVTVTADSSSAQIGSGDLTADKTTALANGTEAVTYTAQVRDASGNPVSGITVSWGKNLGNLSAPTSNTGADGKATITLTSPTAGSATVTATPGSGSTASASAVSFTADGSTAVISSGDLSVDKTTVVANNIDMATYTALVKDANGNLVANHSVSWSTTKGTLSSASALTGPDGKATIELRHTVAELATVTATVNAVATNANPVTFVADAATARVAAIDSVKEQIVGNNEDSTELRVTIRDAHGNPINSTSVTWGAVNGMLSGSNSMTDDNGIANITLQPVLLNAPAAQTAVITATINGTSLNKNIAIMNVYSLNGRMYWTQNSFALTNVESTAIAACSLRGGTVANRTDIESFLSNGGDFKRFSGSSSPTVEFSNIRYSLGGEWNYSADLSGVNTGPTGPRMEPGVSYVCIK</sequence>
<evidence type="ECO:0000313" key="3">
    <source>
        <dbReference type="EMBL" id="PLR25707.1"/>
    </source>
</evidence>
<dbReference type="Pfam" id="PF02369">
    <property type="entry name" value="Big_1"/>
    <property type="match status" value="7"/>
</dbReference>
<dbReference type="SMART" id="SM00634">
    <property type="entry name" value="BID_1"/>
    <property type="match status" value="8"/>
</dbReference>
<dbReference type="EMBL" id="PJRT01000005">
    <property type="protein sequence ID" value="PLR25707.1"/>
    <property type="molecule type" value="Genomic_DNA"/>
</dbReference>
<feature type="domain" description="Big-1" evidence="2">
    <location>
        <begin position="712"/>
        <end position="803"/>
    </location>
</feature>
<feature type="domain" description="Big-1" evidence="2">
    <location>
        <begin position="914"/>
        <end position="1005"/>
    </location>
</feature>
<dbReference type="InterPro" id="IPR013783">
    <property type="entry name" value="Ig-like_fold"/>
</dbReference>
<protein>
    <recommendedName>
        <fullName evidence="2">Big-1 domain-containing protein</fullName>
    </recommendedName>
</protein>
<dbReference type="Pfam" id="PF09134">
    <property type="entry name" value="Invasin_D3"/>
    <property type="match status" value="1"/>
</dbReference>
<feature type="domain" description="Big-1" evidence="2">
    <location>
        <begin position="1116"/>
        <end position="1206"/>
    </location>
</feature>
<dbReference type="Pfam" id="PF11924">
    <property type="entry name" value="IAT_beta"/>
    <property type="match status" value="1"/>
</dbReference>
<dbReference type="InterPro" id="IPR003344">
    <property type="entry name" value="Big_1_dom"/>
</dbReference>
<dbReference type="InterPro" id="IPR008964">
    <property type="entry name" value="Invasin/intimin_cell_adhesion"/>
</dbReference>
<keyword evidence="4" id="KW-1185">Reference proteome</keyword>
<feature type="domain" description="Big-1" evidence="2">
    <location>
        <begin position="1214"/>
        <end position="1309"/>
    </location>
</feature>
<dbReference type="InterPro" id="IPR024519">
    <property type="entry name" value="IAT_beta"/>
</dbReference>
<dbReference type="PANTHER" id="PTHR39576">
    <property type="entry name" value="ATTACHING AND EFFACING PROTEIN HOMOLOG-RELATED-RELATED"/>
    <property type="match status" value="1"/>
</dbReference>